<dbReference type="EMBL" id="SLWS01000011">
    <property type="protein sequence ID" value="TCO53142.1"/>
    <property type="molecule type" value="Genomic_DNA"/>
</dbReference>
<feature type="compositionally biased region" description="Polar residues" evidence="1">
    <location>
        <begin position="1"/>
        <end position="12"/>
    </location>
</feature>
<dbReference type="InterPro" id="IPR036527">
    <property type="entry name" value="SCP2_sterol-bd_dom_sf"/>
</dbReference>
<dbReference type="AlphaFoldDB" id="A0A4R2J6I0"/>
<evidence type="ECO:0000259" key="2">
    <source>
        <dbReference type="Pfam" id="PF11716"/>
    </source>
</evidence>
<dbReference type="GO" id="GO:0046872">
    <property type="term" value="F:metal ion binding"/>
    <property type="evidence" value="ECO:0007669"/>
    <property type="project" value="InterPro"/>
</dbReference>
<sequence length="265" mass="28736">MTGRISQRTAVSHDSFPEPRTQPTAAEYAELGRTAAKQLTALVTTAVEGLDDVAMRRPSLLPGWTRAHVVSHLARNADGLVNLLLWARTGVEHPMYASKADRDADIEEGSHRMAAILREDLVAACERFEDALSRTPAEAWDAQVALASGRQIAARTVPWLRWQEVSVHLVDLDVGVGFGDLPDGHEERLLEWVVEDFAARQDVPAVRLRVDLADGRQRDWELAGSMLGSDSPDVGGPATTVLAWLTGRGDGTGLAGDVPSLPAWI</sequence>
<accession>A0A4R2J6I0</accession>
<dbReference type="Pfam" id="PF11716">
    <property type="entry name" value="MDMPI_N"/>
    <property type="match status" value="1"/>
</dbReference>
<dbReference type="InterPro" id="IPR024344">
    <property type="entry name" value="MDMPI_metal-binding"/>
</dbReference>
<gene>
    <name evidence="3" type="ORF">EV192_111339</name>
</gene>
<dbReference type="SUPFAM" id="SSF109854">
    <property type="entry name" value="DinB/YfiT-like putative metalloenzymes"/>
    <property type="match status" value="1"/>
</dbReference>
<name>A0A4R2J6I0_9PSEU</name>
<keyword evidence="4" id="KW-1185">Reference proteome</keyword>
<keyword evidence="3" id="KW-0670">Pyruvate</keyword>
<dbReference type="NCBIfam" id="TIGR03083">
    <property type="entry name" value="maleylpyruvate isomerase family mycothiol-dependent enzyme"/>
    <property type="match status" value="1"/>
</dbReference>
<organism evidence="3 4">
    <name type="scientific">Actinocrispum wychmicini</name>
    <dbReference type="NCBI Taxonomy" id="1213861"/>
    <lineage>
        <taxon>Bacteria</taxon>
        <taxon>Bacillati</taxon>
        <taxon>Actinomycetota</taxon>
        <taxon>Actinomycetes</taxon>
        <taxon>Pseudonocardiales</taxon>
        <taxon>Pseudonocardiaceae</taxon>
        <taxon>Actinocrispum</taxon>
    </lineage>
</organism>
<reference evidence="3 4" key="1">
    <citation type="submission" date="2019-03" db="EMBL/GenBank/DDBJ databases">
        <title>Genomic Encyclopedia of Type Strains, Phase IV (KMG-IV): sequencing the most valuable type-strain genomes for metagenomic binning, comparative biology and taxonomic classification.</title>
        <authorList>
            <person name="Goeker M."/>
        </authorList>
    </citation>
    <scope>NUCLEOTIDE SEQUENCE [LARGE SCALE GENOMIC DNA]</scope>
    <source>
        <strain evidence="3 4">DSM 45934</strain>
    </source>
</reference>
<dbReference type="SUPFAM" id="SSF55718">
    <property type="entry name" value="SCP-like"/>
    <property type="match status" value="1"/>
</dbReference>
<dbReference type="Gene3D" id="3.30.1050.20">
    <property type="match status" value="1"/>
</dbReference>
<feature type="region of interest" description="Disordered" evidence="1">
    <location>
        <begin position="1"/>
        <end position="22"/>
    </location>
</feature>
<comment type="caution">
    <text evidence="3">The sequence shown here is derived from an EMBL/GenBank/DDBJ whole genome shotgun (WGS) entry which is preliminary data.</text>
</comment>
<protein>
    <submittedName>
        <fullName evidence="3">Maleylpyruvate isomerase</fullName>
    </submittedName>
</protein>
<dbReference type="InterPro" id="IPR017517">
    <property type="entry name" value="Maleyloyr_isom"/>
</dbReference>
<dbReference type="Proteomes" id="UP000295680">
    <property type="component" value="Unassembled WGS sequence"/>
</dbReference>
<dbReference type="InterPro" id="IPR034660">
    <property type="entry name" value="DinB/YfiT-like"/>
</dbReference>
<dbReference type="GO" id="GO:0016853">
    <property type="term" value="F:isomerase activity"/>
    <property type="evidence" value="ECO:0007669"/>
    <property type="project" value="UniProtKB-KW"/>
</dbReference>
<evidence type="ECO:0000256" key="1">
    <source>
        <dbReference type="SAM" id="MobiDB-lite"/>
    </source>
</evidence>
<dbReference type="OrthoDB" id="5118203at2"/>
<keyword evidence="3" id="KW-0413">Isomerase</keyword>
<dbReference type="RefSeq" id="WP_132124148.1">
    <property type="nucleotide sequence ID" value="NZ_SLWS01000011.1"/>
</dbReference>
<dbReference type="Gene3D" id="1.20.120.450">
    <property type="entry name" value="dinb family like domain"/>
    <property type="match status" value="1"/>
</dbReference>
<feature type="domain" description="Mycothiol-dependent maleylpyruvate isomerase metal-binding" evidence="2">
    <location>
        <begin position="38"/>
        <end position="172"/>
    </location>
</feature>
<proteinExistence type="predicted"/>
<evidence type="ECO:0000313" key="4">
    <source>
        <dbReference type="Proteomes" id="UP000295680"/>
    </source>
</evidence>
<evidence type="ECO:0000313" key="3">
    <source>
        <dbReference type="EMBL" id="TCO53142.1"/>
    </source>
</evidence>